<gene>
    <name evidence="1" type="ORF">RIB56_18845</name>
</gene>
<evidence type="ECO:0000313" key="2">
    <source>
        <dbReference type="Proteomes" id="UP001284771"/>
    </source>
</evidence>
<comment type="caution">
    <text evidence="1">The sequence shown here is derived from an EMBL/GenBank/DDBJ whole genome shotgun (WGS) entry which is preliminary data.</text>
</comment>
<protein>
    <submittedName>
        <fullName evidence="1">DUF3037 domain-containing protein</fullName>
    </submittedName>
</protein>
<dbReference type="Proteomes" id="UP001284771">
    <property type="component" value="Unassembled WGS sequence"/>
</dbReference>
<dbReference type="InterPro" id="IPR021398">
    <property type="entry name" value="DUF3037"/>
</dbReference>
<dbReference type="EMBL" id="JAWUZT010000082">
    <property type="protein sequence ID" value="MDW8518171.1"/>
    <property type="molecule type" value="Genomic_DNA"/>
</dbReference>
<organism evidence="1 2">
    <name type="scientific">Priestia flexa</name>
    <dbReference type="NCBI Taxonomy" id="86664"/>
    <lineage>
        <taxon>Bacteria</taxon>
        <taxon>Bacillati</taxon>
        <taxon>Bacillota</taxon>
        <taxon>Bacilli</taxon>
        <taxon>Bacillales</taxon>
        <taxon>Bacillaceae</taxon>
        <taxon>Priestia</taxon>
    </lineage>
</organism>
<name>A0ABU4JAY0_9BACI</name>
<reference evidence="2" key="1">
    <citation type="submission" date="2023-07" db="EMBL/GenBank/DDBJ databases">
        <title>Draft genomic sequences of Priestia flexa CCM isolated from the soil of an abandoned mine contaminated by free cyanide in the high Andean zone of Tacna, Peru.</title>
        <authorList>
            <person name="Caceda Quiroz C.J."/>
            <person name="Maraza Chooque G.J."/>
            <person name="Fora Quispe G.L."/>
            <person name="Carpio Mamani M."/>
        </authorList>
    </citation>
    <scope>NUCLEOTIDE SEQUENCE [LARGE SCALE GENOMIC DNA]</scope>
    <source>
        <strain evidence="2">CCM</strain>
    </source>
</reference>
<sequence>MEKGYFCTIKYLNNPIRDENINIGIIIYSISEHKIHYNINEEEAIRKIKSFYQNADCQYIRTILQDLFEAIDYINTESSIKEKVEELKNIFRNHIRISDEKKFIIDSLDDDLINLYEQQVSFKDEITEKEILIIQSINSIIGDKAFIKNKHKELYNELPSVTSATKQLQAEWENTLKGIVAKSVKESLGKKEHLLENLFLSNSEGHHSKEYLSKINIFDRKAEYYNNLKQKIYTNKSNVNMVYSSAAIIKQSFDDEVNSIEDLAEKTEKLYQPKKEVYV</sequence>
<dbReference type="Pfam" id="PF11236">
    <property type="entry name" value="DUF3037"/>
    <property type="match status" value="1"/>
</dbReference>
<proteinExistence type="predicted"/>
<keyword evidence="2" id="KW-1185">Reference proteome</keyword>
<dbReference type="RefSeq" id="WP_318757831.1">
    <property type="nucleotide sequence ID" value="NZ_JAWUZT010000082.1"/>
</dbReference>
<accession>A0ABU4JAY0</accession>
<evidence type="ECO:0000313" key="1">
    <source>
        <dbReference type="EMBL" id="MDW8518171.1"/>
    </source>
</evidence>